<evidence type="ECO:0000313" key="2">
    <source>
        <dbReference type="EMBL" id="KMT21309.1"/>
    </source>
</evidence>
<comment type="caution">
    <text evidence="2">The sequence shown here is derived from an EMBL/GenBank/DDBJ whole genome shotgun (WGS) entry which is preliminary data.</text>
</comment>
<keyword evidence="1" id="KW-0812">Transmembrane</keyword>
<proteinExistence type="predicted"/>
<dbReference type="GO" id="GO:0006508">
    <property type="term" value="P:proteolysis"/>
    <property type="evidence" value="ECO:0007669"/>
    <property type="project" value="UniProtKB-KW"/>
</dbReference>
<dbReference type="STRING" id="1121307.CLCY_2c00690"/>
<name>A0A0J8DAF7_CLOCY</name>
<evidence type="ECO:0000256" key="1">
    <source>
        <dbReference type="SAM" id="Phobius"/>
    </source>
</evidence>
<keyword evidence="2" id="KW-0645">Protease</keyword>
<reference evidence="2 3" key="1">
    <citation type="submission" date="2015-06" db="EMBL/GenBank/DDBJ databases">
        <title>Draft genome sequence of the purine-degrading Clostridium cylindrosporum HC-1 (DSM 605).</title>
        <authorList>
            <person name="Poehlein A."/>
            <person name="Schiel-Bengelsdorf B."/>
            <person name="Bengelsdorf F."/>
            <person name="Daniel R."/>
            <person name="Duerre P."/>
        </authorList>
    </citation>
    <scope>NUCLEOTIDE SEQUENCE [LARGE SCALE GENOMIC DNA]</scope>
    <source>
        <strain evidence="2 3">DSM 605</strain>
    </source>
</reference>
<dbReference type="GO" id="GO:0008233">
    <property type="term" value="F:peptidase activity"/>
    <property type="evidence" value="ECO:0007669"/>
    <property type="project" value="UniProtKB-KW"/>
</dbReference>
<gene>
    <name evidence="2" type="ORF">CLCY_2c00690</name>
</gene>
<dbReference type="AlphaFoldDB" id="A0A0J8DAF7"/>
<accession>A0A0J8DAF7</accession>
<evidence type="ECO:0000313" key="3">
    <source>
        <dbReference type="Proteomes" id="UP000036756"/>
    </source>
</evidence>
<dbReference type="EMBL" id="LFVU01000027">
    <property type="protein sequence ID" value="KMT21309.1"/>
    <property type="molecule type" value="Genomic_DNA"/>
</dbReference>
<dbReference type="Proteomes" id="UP000036756">
    <property type="component" value="Unassembled WGS sequence"/>
</dbReference>
<feature type="transmembrane region" description="Helical" evidence="1">
    <location>
        <begin position="29"/>
        <end position="52"/>
    </location>
</feature>
<keyword evidence="3" id="KW-1185">Reference proteome</keyword>
<organism evidence="2 3">
    <name type="scientific">Clostridium cylindrosporum DSM 605</name>
    <dbReference type="NCBI Taxonomy" id="1121307"/>
    <lineage>
        <taxon>Bacteria</taxon>
        <taxon>Bacillati</taxon>
        <taxon>Bacillota</taxon>
        <taxon>Clostridia</taxon>
        <taxon>Eubacteriales</taxon>
        <taxon>Clostridiaceae</taxon>
        <taxon>Clostridium</taxon>
    </lineage>
</organism>
<sequence length="621" mass="73394">MISSGKIRGYYRIKPSHYRRICSLLSKSFYMIYGGVILLIMAIIAFMYVITIKKDSSIYTYFIFLVSSLILFYVLINLIFIKSKKIKGIYIDCDNYEMLWNIVRSLTDKFKGVKIHNIIITDECKVDIVTQKRFGVWGRKRASLVIGLPILLGYSEKEVELAIAFAICKSSKHHKRKNRKIRNTYLFLEYMFNDDKALIKTNKVFDFFMKPILKGFYIFYKEVSVLIIRENYIETDEILIREYTKEEIANMILKNYVHRYLVENIFIKKVNKTLEEDGMPPENIFTIMNEYLNENISGRNIIEALKVMKNCDRDTLLFMGTSLNRIELINYKIENFQYEFGDNAARILGKSFEKIIKKFNSVWYKEKKKLWNTLSKKIIGEKEVYEKLVIAFSAYQLEEKDFKTYMDLRVKFAGINTAIVEGKKLCLAYPSNAEIRSIVGKLLLSGDNSQGIDYIESAVKLNPFVGVESYKDIINYYIRKENYETASKYEKEYTRMKFQCKQGIKERERPKIHESSFTKLDLDKENLMNIKECLGKKKYVNYAYISKLKLCTFKNIPHYILWVKFNLNFFTMEETLRSKDKEIKSDIGINNLTVIHLNGDNFYMKVLLRNIKKCKIFSRLR</sequence>
<dbReference type="PATRIC" id="fig|1121307.3.peg.926"/>
<feature type="transmembrane region" description="Helical" evidence="1">
    <location>
        <begin position="58"/>
        <end position="81"/>
    </location>
</feature>
<keyword evidence="2" id="KW-0378">Hydrolase</keyword>
<keyword evidence="1" id="KW-1133">Transmembrane helix</keyword>
<protein>
    <submittedName>
        <fullName evidence="2">Zn-dependent protease</fullName>
    </submittedName>
</protein>
<keyword evidence="1" id="KW-0472">Membrane</keyword>